<accession>A0A1U7NUD5</accession>
<proteinExistence type="predicted"/>
<keyword evidence="3" id="KW-1185">Reference proteome</keyword>
<organism evidence="2 3">
    <name type="scientific">Deinococcus marmoris</name>
    <dbReference type="NCBI Taxonomy" id="249408"/>
    <lineage>
        <taxon>Bacteria</taxon>
        <taxon>Thermotogati</taxon>
        <taxon>Deinococcota</taxon>
        <taxon>Deinococci</taxon>
        <taxon>Deinococcales</taxon>
        <taxon>Deinococcaceae</taxon>
        <taxon>Deinococcus</taxon>
    </lineage>
</organism>
<name>A0A1U7NUD5_9DEIO</name>
<gene>
    <name evidence="2" type="ORF">BOO71_0011653</name>
</gene>
<dbReference type="OrthoDB" id="72988at2"/>
<dbReference type="InterPro" id="IPR058395">
    <property type="entry name" value="DUF8082"/>
</dbReference>
<dbReference type="RefSeq" id="WP_075835348.1">
    <property type="nucleotide sequence ID" value="NZ_MSTI01000138.1"/>
</dbReference>
<reference evidence="2 3" key="1">
    <citation type="submission" date="2017-01" db="EMBL/GenBank/DDBJ databases">
        <title>Genome Analysis of Deinococcus marmoris KOPRI26562.</title>
        <authorList>
            <person name="Kim J.H."/>
            <person name="Oh H.-M."/>
        </authorList>
    </citation>
    <scope>NUCLEOTIDE SEQUENCE [LARGE SCALE GENOMIC DNA]</scope>
    <source>
        <strain evidence="2 3">KOPRI26562</strain>
    </source>
</reference>
<protein>
    <recommendedName>
        <fullName evidence="1">DUF8082 domain-containing protein</fullName>
    </recommendedName>
</protein>
<comment type="caution">
    <text evidence="2">The sequence shown here is derived from an EMBL/GenBank/DDBJ whole genome shotgun (WGS) entry which is preliminary data.</text>
</comment>
<sequence>MNTSGSGALTWPEGLRPEMALPFALWRTLDLIDGTRDAAEVARLAGLSAPELRRKMHEAQGWISRAEDHGRPMTDGAARQVTQCLTQVVGPVAELMVEEVLDDLGEAATLSALLAGLTAELTPEQTGRFAGHLRSLGLA</sequence>
<dbReference type="STRING" id="249408.BOO71_0011653"/>
<feature type="domain" description="DUF8082" evidence="1">
    <location>
        <begin position="79"/>
        <end position="125"/>
    </location>
</feature>
<evidence type="ECO:0000313" key="3">
    <source>
        <dbReference type="Proteomes" id="UP000186607"/>
    </source>
</evidence>
<dbReference type="AlphaFoldDB" id="A0A1U7NUD5"/>
<dbReference type="Pfam" id="PF26309">
    <property type="entry name" value="DUF8082"/>
    <property type="match status" value="1"/>
</dbReference>
<evidence type="ECO:0000259" key="1">
    <source>
        <dbReference type="Pfam" id="PF26309"/>
    </source>
</evidence>
<dbReference type="EMBL" id="MSTI01000138">
    <property type="protein sequence ID" value="OLV16534.1"/>
    <property type="molecule type" value="Genomic_DNA"/>
</dbReference>
<evidence type="ECO:0000313" key="2">
    <source>
        <dbReference type="EMBL" id="OLV16534.1"/>
    </source>
</evidence>
<dbReference type="Proteomes" id="UP000186607">
    <property type="component" value="Unassembled WGS sequence"/>
</dbReference>